<dbReference type="FunFam" id="2.160.20.10:FF:000004">
    <property type="entry name" value="Pectin lyase-like superfamily protein"/>
    <property type="match status" value="1"/>
</dbReference>
<dbReference type="GO" id="GO:0004650">
    <property type="term" value="F:polygalacturonase activity"/>
    <property type="evidence" value="ECO:0007669"/>
    <property type="project" value="InterPro"/>
</dbReference>
<feature type="active site" evidence="8">
    <location>
        <position position="287"/>
    </location>
</feature>
<evidence type="ECO:0000313" key="11">
    <source>
        <dbReference type="Proteomes" id="UP000619265"/>
    </source>
</evidence>
<keyword evidence="4" id="KW-0964">Secreted</keyword>
<dbReference type="InterPro" id="IPR000743">
    <property type="entry name" value="Glyco_hydro_28"/>
</dbReference>
<evidence type="ECO:0000256" key="9">
    <source>
        <dbReference type="RuleBase" id="RU361169"/>
    </source>
</evidence>
<dbReference type="PROSITE" id="PS00502">
    <property type="entry name" value="POLYGALACTURONASE"/>
    <property type="match status" value="1"/>
</dbReference>
<dbReference type="GO" id="GO:0071555">
    <property type="term" value="P:cell wall organization"/>
    <property type="evidence" value="ECO:0007669"/>
    <property type="project" value="UniProtKB-KW"/>
</dbReference>
<reference evidence="10" key="2">
    <citation type="submission" date="2020-03" db="EMBL/GenBank/DDBJ databases">
        <title>Walnut 2.0.</title>
        <authorList>
            <person name="Marrano A."/>
            <person name="Britton M."/>
            <person name="Zimin A.V."/>
            <person name="Zaini P.A."/>
            <person name="Workman R."/>
            <person name="Puiu D."/>
            <person name="Bianco L."/>
            <person name="Allen B.J."/>
            <person name="Troggio M."/>
            <person name="Leslie C.A."/>
            <person name="Timp W."/>
            <person name="Dendekar A."/>
            <person name="Salzberg S.L."/>
            <person name="Neale D.B."/>
        </authorList>
    </citation>
    <scope>NUCLEOTIDE SEQUENCE</scope>
    <source>
        <tissue evidence="10">Leaves</tissue>
    </source>
</reference>
<dbReference type="AlphaFoldDB" id="A0A833UIT9"/>
<dbReference type="SMART" id="SM00710">
    <property type="entry name" value="PbH1"/>
    <property type="match status" value="5"/>
</dbReference>
<feature type="non-terminal residue" evidence="10">
    <location>
        <position position="441"/>
    </location>
</feature>
<dbReference type="InterPro" id="IPR012334">
    <property type="entry name" value="Pectin_lyas_fold"/>
</dbReference>
<evidence type="ECO:0000256" key="8">
    <source>
        <dbReference type="PROSITE-ProRule" id="PRU10052"/>
    </source>
</evidence>
<keyword evidence="6 9" id="KW-0326">Glycosidase</keyword>
<dbReference type="SUPFAM" id="SSF51126">
    <property type="entry name" value="Pectin lyase-like"/>
    <property type="match status" value="1"/>
</dbReference>
<evidence type="ECO:0000256" key="1">
    <source>
        <dbReference type="ARBA" id="ARBA00004191"/>
    </source>
</evidence>
<comment type="similarity">
    <text evidence="2 9">Belongs to the glycosyl hydrolase 28 family.</text>
</comment>
<accession>A0A833UIT9</accession>
<comment type="subcellular location">
    <subcellularLocation>
        <location evidence="1">Secreted</location>
        <location evidence="1">Cell wall</location>
    </subcellularLocation>
</comment>
<evidence type="ECO:0000256" key="6">
    <source>
        <dbReference type="ARBA" id="ARBA00023295"/>
    </source>
</evidence>
<dbReference type="InterPro" id="IPR006626">
    <property type="entry name" value="PbH1"/>
</dbReference>
<evidence type="ECO:0000256" key="2">
    <source>
        <dbReference type="ARBA" id="ARBA00008834"/>
    </source>
</evidence>
<dbReference type="Pfam" id="PF00295">
    <property type="entry name" value="Glyco_hydro_28"/>
    <property type="match status" value="1"/>
</dbReference>
<dbReference type="Proteomes" id="UP000619265">
    <property type="component" value="Unassembled WGS sequence"/>
</dbReference>
<dbReference type="Gene3D" id="2.160.20.10">
    <property type="entry name" value="Single-stranded right-handed beta-helix, Pectin lyase-like"/>
    <property type="match status" value="1"/>
</dbReference>
<gene>
    <name evidence="10" type="ORF">F2P56_018459</name>
</gene>
<evidence type="ECO:0000256" key="7">
    <source>
        <dbReference type="ARBA" id="ARBA00023316"/>
    </source>
</evidence>
<evidence type="ECO:0000256" key="5">
    <source>
        <dbReference type="ARBA" id="ARBA00022801"/>
    </source>
</evidence>
<evidence type="ECO:0008006" key="12">
    <source>
        <dbReference type="Google" id="ProtNLM"/>
    </source>
</evidence>
<sequence>KLKSRKPGAFAIKRIDQTEYVRPALKATMAIAERFEAKIAIVVLGTALALLSCVAAESTDHRRGLSGAGSNVFDVTSYGAKADGHKDNVQAFMKAWVAACKSGGPAKLLIPKGTFVTGPVVFAGPCKGSMTVEVQGTIQATSDVSEYSSPEWFSFENLNGLLLNGGGTFDGQGATVWKYNDCKQNSNCQILPASIKFYIVNNAEIRGITSLNSKAFHTHVVNCQNFTAHDLNIIAPFNSPNTDGMHISRSSLVTVSNTKIGTGDDCISIGQGATHVTISNVTCGPGHGISVGSLGKYNNEKDVSGIRVTHCTLKSTTNGVRIKTWPGSPPSQASDISFEDITMDSVKNPIVIDQKYGSHTSAPSKVKISNVRFKNIRGTSTSPVAVSLGCSSLVPCTGVQLTDIDLQYKDIDGKGKSISSSCLNAKITCGGKQNPAACDTN</sequence>
<dbReference type="PANTHER" id="PTHR31375">
    <property type="match status" value="1"/>
</dbReference>
<dbReference type="InterPro" id="IPR011050">
    <property type="entry name" value="Pectin_lyase_fold/virulence"/>
</dbReference>
<dbReference type="GO" id="GO:0005975">
    <property type="term" value="P:carbohydrate metabolic process"/>
    <property type="evidence" value="ECO:0007669"/>
    <property type="project" value="InterPro"/>
</dbReference>
<keyword evidence="5 9" id="KW-0378">Hydrolase</keyword>
<evidence type="ECO:0000256" key="3">
    <source>
        <dbReference type="ARBA" id="ARBA00022512"/>
    </source>
</evidence>
<evidence type="ECO:0000256" key="4">
    <source>
        <dbReference type="ARBA" id="ARBA00022525"/>
    </source>
</evidence>
<evidence type="ECO:0000313" key="10">
    <source>
        <dbReference type="EMBL" id="KAF5462454.1"/>
    </source>
</evidence>
<keyword evidence="3" id="KW-0134">Cell wall</keyword>
<reference evidence="10" key="1">
    <citation type="submission" date="2015-10" db="EMBL/GenBank/DDBJ databases">
        <authorList>
            <person name="Martinez-Garcia P.J."/>
            <person name="Crepeau M.W."/>
            <person name="Puiu D."/>
            <person name="Gonzalez-Ibeas D."/>
            <person name="Whalen J."/>
            <person name="Stevens K."/>
            <person name="Paul R."/>
            <person name="Butterfield T."/>
            <person name="Britton M."/>
            <person name="Reagan R."/>
            <person name="Chakraborty S."/>
            <person name="Walawage S.L."/>
            <person name="Vasquez-Gross H.A."/>
            <person name="Cardeno C."/>
            <person name="Famula R."/>
            <person name="Pratt K."/>
            <person name="Kuruganti S."/>
            <person name="Aradhya M.K."/>
            <person name="Leslie C.A."/>
            <person name="Dandekar A.M."/>
            <person name="Salzberg S.L."/>
            <person name="Wegrzyn J.L."/>
            <person name="Langley C.H."/>
            <person name="Neale D.B."/>
        </authorList>
    </citation>
    <scope>NUCLEOTIDE SEQUENCE</scope>
    <source>
        <tissue evidence="10">Leaves</tissue>
    </source>
</reference>
<keyword evidence="7" id="KW-0961">Cell wall biogenesis/degradation</keyword>
<dbReference type="EMBL" id="LIHL02000008">
    <property type="protein sequence ID" value="KAF5462454.1"/>
    <property type="molecule type" value="Genomic_DNA"/>
</dbReference>
<comment type="caution">
    <text evidence="10">The sequence shown here is derived from an EMBL/GenBank/DDBJ whole genome shotgun (WGS) entry which is preliminary data.</text>
</comment>
<protein>
    <recommendedName>
        <fullName evidence="12">Exopolygalacturonase-like</fullName>
    </recommendedName>
</protein>
<dbReference type="Gramene" id="Jr08_11840_p1">
    <property type="protein sequence ID" value="cds.Jr08_11840_p1"/>
    <property type="gene ID" value="Jr08_11840"/>
</dbReference>
<organism evidence="10 11">
    <name type="scientific">Juglans regia</name>
    <name type="common">English walnut</name>
    <dbReference type="NCBI Taxonomy" id="51240"/>
    <lineage>
        <taxon>Eukaryota</taxon>
        <taxon>Viridiplantae</taxon>
        <taxon>Streptophyta</taxon>
        <taxon>Embryophyta</taxon>
        <taxon>Tracheophyta</taxon>
        <taxon>Spermatophyta</taxon>
        <taxon>Magnoliopsida</taxon>
        <taxon>eudicotyledons</taxon>
        <taxon>Gunneridae</taxon>
        <taxon>Pentapetalae</taxon>
        <taxon>rosids</taxon>
        <taxon>fabids</taxon>
        <taxon>Fagales</taxon>
        <taxon>Juglandaceae</taxon>
        <taxon>Juglans</taxon>
    </lineage>
</organism>
<name>A0A833UIT9_JUGRE</name>
<proteinExistence type="inferred from homology"/>